<reference evidence="1" key="1">
    <citation type="submission" date="2022-07" db="EMBL/GenBank/DDBJ databases">
        <title>Phylogenomic reconstructions and comparative analyses of Kickxellomycotina fungi.</title>
        <authorList>
            <person name="Reynolds N.K."/>
            <person name="Stajich J.E."/>
            <person name="Barry K."/>
            <person name="Grigoriev I.V."/>
            <person name="Crous P."/>
            <person name="Smith M.E."/>
        </authorList>
    </citation>
    <scope>NUCLEOTIDE SEQUENCE</scope>
    <source>
        <strain evidence="1">Benny 63K</strain>
    </source>
</reference>
<dbReference type="EMBL" id="JANBPG010001616">
    <property type="protein sequence ID" value="KAJ1889069.1"/>
    <property type="molecule type" value="Genomic_DNA"/>
</dbReference>
<dbReference type="Proteomes" id="UP001150581">
    <property type="component" value="Unassembled WGS sequence"/>
</dbReference>
<keyword evidence="1" id="KW-0378">Hydrolase</keyword>
<sequence length="309" mass="32168">MFYDLNIALPESAGRANAQLSGSEWAQVAQAISQARDLGYGVVAVNQTIQGRLTGEHLGVWRGMPAIAGAQLSWSTATGRRIADWRATGQVGRGSIRVVRRVTAVISDAAHGHSLSCSGSGSVAGDYDIVAVRPVSEKLLYAASNGSWDGVDVISLAMGARWGFFAKHKTVGQALALGIAFEIAYDAALAADAAVRQQWVSNAAALVRVTRGRGVVVTSAARQAFDLRSPYDVVHLGDAVQLNADLTKRCVSSNARAVLVHGFTRVATHRAAVSVVLSCGDGDGDGDGDGQPGAKRARTDGDGDSAMAR</sequence>
<gene>
    <name evidence="1" type="primary">RPP1_1</name>
    <name evidence="1" type="ORF">LPJ66_008235</name>
</gene>
<evidence type="ECO:0000313" key="2">
    <source>
        <dbReference type="Proteomes" id="UP001150581"/>
    </source>
</evidence>
<evidence type="ECO:0000313" key="1">
    <source>
        <dbReference type="EMBL" id="KAJ1889069.1"/>
    </source>
</evidence>
<keyword evidence="2" id="KW-1185">Reference proteome</keyword>
<organism evidence="1 2">
    <name type="scientific">Kickxella alabastrina</name>
    <dbReference type="NCBI Taxonomy" id="61397"/>
    <lineage>
        <taxon>Eukaryota</taxon>
        <taxon>Fungi</taxon>
        <taxon>Fungi incertae sedis</taxon>
        <taxon>Zoopagomycota</taxon>
        <taxon>Kickxellomycotina</taxon>
        <taxon>Kickxellomycetes</taxon>
        <taxon>Kickxellales</taxon>
        <taxon>Kickxellaceae</taxon>
        <taxon>Kickxella</taxon>
    </lineage>
</organism>
<name>A0ACC1IAY7_9FUNG</name>
<dbReference type="EC" id="3.1.26.5" evidence="1"/>
<protein>
    <submittedName>
        <fullName evidence="1">RNA-binding RNA processing protein rpp1</fullName>
        <ecNumber evidence="1">3.1.26.5</ecNumber>
    </submittedName>
</protein>
<comment type="caution">
    <text evidence="1">The sequence shown here is derived from an EMBL/GenBank/DDBJ whole genome shotgun (WGS) entry which is preliminary data.</text>
</comment>
<proteinExistence type="predicted"/>
<accession>A0ACC1IAY7</accession>